<dbReference type="InterPro" id="IPR058593">
    <property type="entry name" value="ARB_07466-like_C"/>
</dbReference>
<dbReference type="InterPro" id="IPR036365">
    <property type="entry name" value="PGBD-like_sf"/>
</dbReference>
<accession>A0A370Q755</accession>
<dbReference type="InterPro" id="IPR002477">
    <property type="entry name" value="Peptidoglycan-bd-like"/>
</dbReference>
<dbReference type="Gene3D" id="1.10.101.10">
    <property type="entry name" value="PGBD-like superfamily/PGBD"/>
    <property type="match status" value="2"/>
</dbReference>
<evidence type="ECO:0000256" key="1">
    <source>
        <dbReference type="SAM" id="MobiDB-lite"/>
    </source>
</evidence>
<keyword evidence="5" id="KW-1185">Reference proteome</keyword>
<dbReference type="InterPro" id="IPR036366">
    <property type="entry name" value="PGBDSf"/>
</dbReference>
<dbReference type="EMBL" id="QRAP01000014">
    <property type="protein sequence ID" value="RDK84139.1"/>
    <property type="molecule type" value="Genomic_DNA"/>
</dbReference>
<reference evidence="4 5" key="1">
    <citation type="submission" date="2018-07" db="EMBL/GenBank/DDBJ databases">
        <title>Genomic Encyclopedia of Type Strains, Phase IV (KMG-IV): sequencing the most valuable type-strain genomes for metagenomic binning, comparative biology and taxonomic classification.</title>
        <authorList>
            <person name="Goeker M."/>
        </authorList>
    </citation>
    <scope>NUCLEOTIDE SEQUENCE [LARGE SCALE GENOMIC DNA]</scope>
    <source>
        <strain evidence="4 5">DSM 103736</strain>
    </source>
</reference>
<dbReference type="OrthoDB" id="932638at2"/>
<dbReference type="SUPFAM" id="SSF47090">
    <property type="entry name" value="PGBD-like"/>
    <property type="match status" value="2"/>
</dbReference>
<evidence type="ECO:0000313" key="4">
    <source>
        <dbReference type="EMBL" id="RDK84139.1"/>
    </source>
</evidence>
<dbReference type="Proteomes" id="UP000254848">
    <property type="component" value="Unassembled WGS sequence"/>
</dbReference>
<dbReference type="Pfam" id="PF01471">
    <property type="entry name" value="PG_binding_1"/>
    <property type="match status" value="2"/>
</dbReference>
<sequence length="293" mass="31272">MASPAPACKKALLDATQKWPNRNRAADGIMGDAAHQARRSDHNEGNAFDLTHDPLNGVDCATLSRDVLQDSRVKYVIYNRQINSLDGKGWRTYNGANPHTKHMHVSIKNDKRSDVSAWPWSSAAGLSDASATGAAAPAARGTNYPGSPVKKGQSGETVGLIQKQLNKQGSMLTVDNHFGDKTYQALKLFQSRNRLTPDGIAGAQTWAALFATGSAGVGAAVPGFTTNLSQGSRGTNVTKVQQQLNTLGVTPRLSTDGVFGAKTRAAVIGFQRKSGITPDGVVGPHTWSRLWRR</sequence>
<organism evidence="4 5">
    <name type="scientific">Enterobacillus tribolii</name>
    <dbReference type="NCBI Taxonomy" id="1487935"/>
    <lineage>
        <taxon>Bacteria</taxon>
        <taxon>Pseudomonadati</taxon>
        <taxon>Pseudomonadota</taxon>
        <taxon>Gammaproteobacteria</taxon>
        <taxon>Enterobacterales</taxon>
        <taxon>Hafniaceae</taxon>
        <taxon>Enterobacillus</taxon>
    </lineage>
</organism>
<dbReference type="RefSeq" id="WP_115460330.1">
    <property type="nucleotide sequence ID" value="NZ_QRAP01000014.1"/>
</dbReference>
<protein>
    <submittedName>
        <fullName evidence="4">Peptidoglycan hydrolase-like protein with peptidoglycan-binding domain</fullName>
    </submittedName>
</protein>
<keyword evidence="4" id="KW-0378">Hydrolase</keyword>
<comment type="caution">
    <text evidence="4">The sequence shown here is derived from an EMBL/GenBank/DDBJ whole genome shotgun (WGS) entry which is preliminary data.</text>
</comment>
<proteinExistence type="predicted"/>
<gene>
    <name evidence="4" type="ORF">C8D90_11458</name>
</gene>
<feature type="domain" description="Peptidoglycan binding-like" evidence="2">
    <location>
        <begin position="154"/>
        <end position="209"/>
    </location>
</feature>
<dbReference type="AlphaFoldDB" id="A0A370Q755"/>
<dbReference type="Pfam" id="PF26571">
    <property type="entry name" value="VldE"/>
    <property type="match status" value="1"/>
</dbReference>
<dbReference type="GO" id="GO:0016787">
    <property type="term" value="F:hydrolase activity"/>
    <property type="evidence" value="ECO:0007669"/>
    <property type="project" value="UniProtKB-KW"/>
</dbReference>
<feature type="region of interest" description="Disordered" evidence="1">
    <location>
        <begin position="136"/>
        <end position="156"/>
    </location>
</feature>
<name>A0A370Q755_9GAMM</name>
<evidence type="ECO:0000259" key="3">
    <source>
        <dbReference type="Pfam" id="PF26571"/>
    </source>
</evidence>
<evidence type="ECO:0000259" key="2">
    <source>
        <dbReference type="Pfam" id="PF01471"/>
    </source>
</evidence>
<feature type="domain" description="Peptidoglycan binding-like" evidence="2">
    <location>
        <begin position="233"/>
        <end position="290"/>
    </location>
</feature>
<feature type="domain" description="ARB-07466-like C-terminal" evidence="3">
    <location>
        <begin position="13"/>
        <end position="103"/>
    </location>
</feature>
<evidence type="ECO:0000313" key="5">
    <source>
        <dbReference type="Proteomes" id="UP000254848"/>
    </source>
</evidence>